<dbReference type="Proteomes" id="UP001214576">
    <property type="component" value="Unassembled WGS sequence"/>
</dbReference>
<dbReference type="AlphaFoldDB" id="A0AAD4XXN6"/>
<keyword evidence="2" id="KW-1185">Reference proteome</keyword>
<name>A0AAD4XXN6_OVIAM</name>
<reference evidence="1" key="1">
    <citation type="submission" date="2022-03" db="EMBL/GenBank/DDBJ databases">
        <title>Genomic analyses of argali, domestic sheep and their hybrids provide insights into chromosomal evolution, heterosis and genetic basis of agronomic traits.</title>
        <authorList>
            <person name="Li M."/>
        </authorList>
    </citation>
    <scope>NUCLEOTIDE SEQUENCE</scope>
    <source>
        <strain evidence="1">CAU-MHL-2022a</strain>
        <tissue evidence="1">Skin</tissue>
    </source>
</reference>
<protein>
    <submittedName>
        <fullName evidence="1">Uncharacterized protein</fullName>
    </submittedName>
</protein>
<evidence type="ECO:0000313" key="2">
    <source>
        <dbReference type="Proteomes" id="UP001214576"/>
    </source>
</evidence>
<accession>A0AAD4XXN6</accession>
<gene>
    <name evidence="1" type="ORF">MG293_019711</name>
</gene>
<evidence type="ECO:0000313" key="1">
    <source>
        <dbReference type="EMBL" id="KAI4529855.1"/>
    </source>
</evidence>
<organism evidence="1 2">
    <name type="scientific">Ovis ammon polii</name>
    <dbReference type="NCBI Taxonomy" id="230172"/>
    <lineage>
        <taxon>Eukaryota</taxon>
        <taxon>Metazoa</taxon>
        <taxon>Chordata</taxon>
        <taxon>Craniata</taxon>
        <taxon>Vertebrata</taxon>
        <taxon>Euteleostomi</taxon>
        <taxon>Mammalia</taxon>
        <taxon>Eutheria</taxon>
        <taxon>Laurasiatheria</taxon>
        <taxon>Artiodactyla</taxon>
        <taxon>Ruminantia</taxon>
        <taxon>Pecora</taxon>
        <taxon>Bovidae</taxon>
        <taxon>Caprinae</taxon>
        <taxon>Ovis</taxon>
    </lineage>
</organism>
<dbReference type="EMBL" id="JAKZEL010000026">
    <property type="protein sequence ID" value="KAI4529855.1"/>
    <property type="molecule type" value="Genomic_DNA"/>
</dbReference>
<proteinExistence type="predicted"/>
<comment type="caution">
    <text evidence="1">The sequence shown here is derived from an EMBL/GenBank/DDBJ whole genome shotgun (WGS) entry which is preliminary data.</text>
</comment>
<sequence>MSDSALCEHAIPYNNSGSDGRDTGPESSAHVWCHVSVHQSTSYPLLQNPGEIEKKAQAAAGKAVTQEEFRELNAPFSLKTLATMTSSHLVSIASIPESPVWSLVRAILQFP</sequence>